<gene>
    <name evidence="1" type="ORF">AVEN_27693_1</name>
</gene>
<comment type="caution">
    <text evidence="1">The sequence shown here is derived from an EMBL/GenBank/DDBJ whole genome shotgun (WGS) entry which is preliminary data.</text>
</comment>
<keyword evidence="2" id="KW-1185">Reference proteome</keyword>
<dbReference type="AlphaFoldDB" id="A0A4Y2MH20"/>
<evidence type="ECO:0000313" key="2">
    <source>
        <dbReference type="Proteomes" id="UP000499080"/>
    </source>
</evidence>
<organism evidence="1 2">
    <name type="scientific">Araneus ventricosus</name>
    <name type="common">Orbweaver spider</name>
    <name type="synonym">Epeira ventricosa</name>
    <dbReference type="NCBI Taxonomy" id="182803"/>
    <lineage>
        <taxon>Eukaryota</taxon>
        <taxon>Metazoa</taxon>
        <taxon>Ecdysozoa</taxon>
        <taxon>Arthropoda</taxon>
        <taxon>Chelicerata</taxon>
        <taxon>Arachnida</taxon>
        <taxon>Araneae</taxon>
        <taxon>Araneomorphae</taxon>
        <taxon>Entelegynae</taxon>
        <taxon>Araneoidea</taxon>
        <taxon>Araneidae</taxon>
        <taxon>Araneus</taxon>
    </lineage>
</organism>
<proteinExistence type="predicted"/>
<evidence type="ECO:0000313" key="1">
    <source>
        <dbReference type="EMBL" id="GBN26441.1"/>
    </source>
</evidence>
<reference evidence="1 2" key="1">
    <citation type="journal article" date="2019" name="Sci. Rep.">
        <title>Orb-weaving spider Araneus ventricosus genome elucidates the spidroin gene catalogue.</title>
        <authorList>
            <person name="Kono N."/>
            <person name="Nakamura H."/>
            <person name="Ohtoshi R."/>
            <person name="Moran D.A.P."/>
            <person name="Shinohara A."/>
            <person name="Yoshida Y."/>
            <person name="Fujiwara M."/>
            <person name="Mori M."/>
            <person name="Tomita M."/>
            <person name="Arakawa K."/>
        </authorList>
    </citation>
    <scope>NUCLEOTIDE SEQUENCE [LARGE SCALE GENOMIC DNA]</scope>
</reference>
<dbReference type="Proteomes" id="UP000499080">
    <property type="component" value="Unassembled WGS sequence"/>
</dbReference>
<sequence>MAADVGKTNRAWHMRALWMFEESLAAQYFSTPVRETTVSYQVMDARSEESSQHIMNMRPRELFPDIRHSDQRGRKILTEKRMIKFEVFFNRLEKLLNVCFWKEGTTPKA</sequence>
<accession>A0A4Y2MH20</accession>
<protein>
    <submittedName>
        <fullName evidence="1">Uncharacterized protein</fullName>
    </submittedName>
</protein>
<name>A0A4Y2MH20_ARAVE</name>
<dbReference type="EMBL" id="BGPR01007383">
    <property type="protein sequence ID" value="GBN26441.1"/>
    <property type="molecule type" value="Genomic_DNA"/>
</dbReference>